<feature type="compositionally biased region" description="Basic and acidic residues" evidence="1">
    <location>
        <begin position="1"/>
        <end position="12"/>
    </location>
</feature>
<reference evidence="3" key="5">
    <citation type="submission" date="2018-04" db="UniProtKB">
        <authorList>
            <consortium name="EnsemblFungi"/>
        </authorList>
    </citation>
    <scope>IDENTIFICATION</scope>
    <source>
        <strain evidence="3">R3-111a-1</strain>
    </source>
</reference>
<dbReference type="Proteomes" id="UP000006039">
    <property type="component" value="Unassembled WGS sequence"/>
</dbReference>
<dbReference type="GeneID" id="20354544"/>
<gene>
    <name evidence="3" type="primary">20354544</name>
    <name evidence="2" type="ORF">GGTG_14086</name>
</gene>
<sequence>MDWKSTEPRCEPGCRQNQHQRQHQHRPGLAWADLEMLDEKARPPGLLAAKAKVARKHLISAWVGDYTTRHGACWTVCQHRPAVPLASQLRDFVEAASSVGRLQLGLAREANHCRRTKTQQRLTPTSTAPKAIGSAGSGKPPPISPLPLGGFGIMANTNDRPAPVRLALDCHCDLSHSPLPAGPQLVQ</sequence>
<name>J3PKM3_GAET3</name>
<dbReference type="AlphaFoldDB" id="J3PKM3"/>
<dbReference type="HOGENOM" id="CLU_1447768_0_0_1"/>
<feature type="compositionally biased region" description="Polar residues" evidence="1">
    <location>
        <begin position="119"/>
        <end position="128"/>
    </location>
</feature>
<accession>J3PKM3</accession>
<dbReference type="VEuPathDB" id="FungiDB:GGTG_14086"/>
<organism evidence="2">
    <name type="scientific">Gaeumannomyces tritici (strain R3-111a-1)</name>
    <name type="common">Wheat and barley take-all root rot fungus</name>
    <name type="synonym">Gaeumannomyces graminis var. tritici</name>
    <dbReference type="NCBI Taxonomy" id="644352"/>
    <lineage>
        <taxon>Eukaryota</taxon>
        <taxon>Fungi</taxon>
        <taxon>Dikarya</taxon>
        <taxon>Ascomycota</taxon>
        <taxon>Pezizomycotina</taxon>
        <taxon>Sordariomycetes</taxon>
        <taxon>Sordariomycetidae</taxon>
        <taxon>Magnaporthales</taxon>
        <taxon>Magnaporthaceae</taxon>
        <taxon>Gaeumannomyces</taxon>
    </lineage>
</organism>
<dbReference type="EnsemblFungi" id="EJT68335">
    <property type="protein sequence ID" value="EJT68335"/>
    <property type="gene ID" value="GGTG_14086"/>
</dbReference>
<evidence type="ECO:0000313" key="3">
    <source>
        <dbReference type="EnsemblFungi" id="EJT68335"/>
    </source>
</evidence>
<evidence type="ECO:0000313" key="4">
    <source>
        <dbReference type="Proteomes" id="UP000006039"/>
    </source>
</evidence>
<reference evidence="3" key="4">
    <citation type="journal article" date="2015" name="G3 (Bethesda)">
        <title>Genome sequences of three phytopathogenic species of the Magnaporthaceae family of fungi.</title>
        <authorList>
            <person name="Okagaki L.H."/>
            <person name="Nunes C.C."/>
            <person name="Sailsbery J."/>
            <person name="Clay B."/>
            <person name="Brown D."/>
            <person name="John T."/>
            <person name="Oh Y."/>
            <person name="Young N."/>
            <person name="Fitzgerald M."/>
            <person name="Haas B.J."/>
            <person name="Zeng Q."/>
            <person name="Young S."/>
            <person name="Adiconis X."/>
            <person name="Fan L."/>
            <person name="Levin J.Z."/>
            <person name="Mitchell T.K."/>
            <person name="Okubara P.A."/>
            <person name="Farman M.L."/>
            <person name="Kohn L.M."/>
            <person name="Birren B."/>
            <person name="Ma L.-J."/>
            <person name="Dean R.A."/>
        </authorList>
    </citation>
    <scope>NUCLEOTIDE SEQUENCE</scope>
    <source>
        <strain evidence="3">R3-111a-1</strain>
    </source>
</reference>
<keyword evidence="4" id="KW-1185">Reference proteome</keyword>
<evidence type="ECO:0000313" key="2">
    <source>
        <dbReference type="EMBL" id="EJT68335.1"/>
    </source>
</evidence>
<feature type="region of interest" description="Disordered" evidence="1">
    <location>
        <begin position="115"/>
        <end position="141"/>
    </location>
</feature>
<reference evidence="4" key="1">
    <citation type="submission" date="2010-07" db="EMBL/GenBank/DDBJ databases">
        <title>The genome sequence of Gaeumannomyces graminis var. tritici strain R3-111a-1.</title>
        <authorList>
            <consortium name="The Broad Institute Genome Sequencing Platform"/>
            <person name="Ma L.-J."/>
            <person name="Dead R."/>
            <person name="Young S."/>
            <person name="Zeng Q."/>
            <person name="Koehrsen M."/>
            <person name="Alvarado L."/>
            <person name="Berlin A."/>
            <person name="Chapman S.B."/>
            <person name="Chen Z."/>
            <person name="Freedman E."/>
            <person name="Gellesch M."/>
            <person name="Goldberg J."/>
            <person name="Griggs A."/>
            <person name="Gujja S."/>
            <person name="Heilman E.R."/>
            <person name="Heiman D."/>
            <person name="Hepburn T."/>
            <person name="Howarth C."/>
            <person name="Jen D."/>
            <person name="Larson L."/>
            <person name="Mehta T."/>
            <person name="Neiman D."/>
            <person name="Pearson M."/>
            <person name="Roberts A."/>
            <person name="Saif S."/>
            <person name="Shea T."/>
            <person name="Shenoy N."/>
            <person name="Sisk P."/>
            <person name="Stolte C."/>
            <person name="Sykes S."/>
            <person name="Walk T."/>
            <person name="White J."/>
            <person name="Yandava C."/>
            <person name="Haas B."/>
            <person name="Nusbaum C."/>
            <person name="Birren B."/>
        </authorList>
    </citation>
    <scope>NUCLEOTIDE SEQUENCE [LARGE SCALE GENOMIC DNA]</scope>
    <source>
        <strain evidence="4">R3-111a-1</strain>
    </source>
</reference>
<protein>
    <submittedName>
        <fullName evidence="2 3">Uncharacterized protein</fullName>
    </submittedName>
</protein>
<evidence type="ECO:0000256" key="1">
    <source>
        <dbReference type="SAM" id="MobiDB-lite"/>
    </source>
</evidence>
<dbReference type="EMBL" id="GL385524">
    <property type="protein sequence ID" value="EJT68335.1"/>
    <property type="molecule type" value="Genomic_DNA"/>
</dbReference>
<feature type="region of interest" description="Disordered" evidence="1">
    <location>
        <begin position="1"/>
        <end position="25"/>
    </location>
</feature>
<proteinExistence type="predicted"/>
<dbReference type="RefSeq" id="XP_009230277.1">
    <property type="nucleotide sequence ID" value="XM_009232013.1"/>
</dbReference>
<reference evidence="2" key="3">
    <citation type="submission" date="2010-09" db="EMBL/GenBank/DDBJ databases">
        <title>Annotation of Gaeumannomyces graminis var. tritici R3-111a-1.</title>
        <authorList>
            <consortium name="The Broad Institute Genome Sequencing Platform"/>
            <person name="Ma L.-J."/>
            <person name="Dead R."/>
            <person name="Young S.K."/>
            <person name="Zeng Q."/>
            <person name="Gargeya S."/>
            <person name="Fitzgerald M."/>
            <person name="Haas B."/>
            <person name="Abouelleil A."/>
            <person name="Alvarado L."/>
            <person name="Arachchi H.M."/>
            <person name="Berlin A."/>
            <person name="Brown A."/>
            <person name="Chapman S.B."/>
            <person name="Chen Z."/>
            <person name="Dunbar C."/>
            <person name="Freedman E."/>
            <person name="Gearin G."/>
            <person name="Gellesch M."/>
            <person name="Goldberg J."/>
            <person name="Griggs A."/>
            <person name="Gujja S."/>
            <person name="Heiman D."/>
            <person name="Howarth C."/>
            <person name="Larson L."/>
            <person name="Lui A."/>
            <person name="MacDonald P.J.P."/>
            <person name="Mehta T."/>
            <person name="Montmayeur A."/>
            <person name="Murphy C."/>
            <person name="Neiman D."/>
            <person name="Pearson M."/>
            <person name="Priest M."/>
            <person name="Roberts A."/>
            <person name="Saif S."/>
            <person name="Shea T."/>
            <person name="Shenoy N."/>
            <person name="Sisk P."/>
            <person name="Stolte C."/>
            <person name="Sykes S."/>
            <person name="Yandava C."/>
            <person name="Wortman J."/>
            <person name="Nusbaum C."/>
            <person name="Birren B."/>
        </authorList>
    </citation>
    <scope>NUCLEOTIDE SEQUENCE</scope>
    <source>
        <strain evidence="2">R3-111a-1</strain>
    </source>
</reference>
<reference evidence="2" key="2">
    <citation type="submission" date="2010-07" db="EMBL/GenBank/DDBJ databases">
        <authorList>
            <consortium name="The Broad Institute Genome Sequencing Platform"/>
            <consortium name="Broad Institute Genome Sequencing Center for Infectious Disease"/>
            <person name="Ma L.-J."/>
            <person name="Dead R."/>
            <person name="Young S."/>
            <person name="Zeng Q."/>
            <person name="Koehrsen M."/>
            <person name="Alvarado L."/>
            <person name="Berlin A."/>
            <person name="Chapman S.B."/>
            <person name="Chen Z."/>
            <person name="Freedman E."/>
            <person name="Gellesch M."/>
            <person name="Goldberg J."/>
            <person name="Griggs A."/>
            <person name="Gujja S."/>
            <person name="Heilman E.R."/>
            <person name="Heiman D."/>
            <person name="Hepburn T."/>
            <person name="Howarth C."/>
            <person name="Jen D."/>
            <person name="Larson L."/>
            <person name="Mehta T."/>
            <person name="Neiman D."/>
            <person name="Pearson M."/>
            <person name="Roberts A."/>
            <person name="Saif S."/>
            <person name="Shea T."/>
            <person name="Shenoy N."/>
            <person name="Sisk P."/>
            <person name="Stolte C."/>
            <person name="Sykes S."/>
            <person name="Walk T."/>
            <person name="White J."/>
            <person name="Yandava C."/>
            <person name="Haas B."/>
            <person name="Nusbaum C."/>
            <person name="Birren B."/>
        </authorList>
    </citation>
    <scope>NUCLEOTIDE SEQUENCE</scope>
    <source>
        <strain evidence="2">R3-111a-1</strain>
    </source>
</reference>